<evidence type="ECO:0000313" key="2">
    <source>
        <dbReference type="EMBL" id="KAK2606088.1"/>
    </source>
</evidence>
<dbReference type="EMBL" id="JASWJB010000046">
    <property type="protein sequence ID" value="KAK2606088.1"/>
    <property type="molecule type" value="Genomic_DNA"/>
</dbReference>
<feature type="region of interest" description="Disordered" evidence="1">
    <location>
        <begin position="43"/>
        <end position="74"/>
    </location>
</feature>
<keyword evidence="3" id="KW-1185">Reference proteome</keyword>
<evidence type="ECO:0000256" key="1">
    <source>
        <dbReference type="SAM" id="MobiDB-lite"/>
    </source>
</evidence>
<reference evidence="2" key="1">
    <citation type="submission" date="2023-06" db="EMBL/GenBank/DDBJ databases">
        <title>Conoideocrella luteorostrata (Hypocreales: Clavicipitaceae), a potential biocontrol fungus for elongate hemlock scale in United States Christmas tree production areas.</title>
        <authorList>
            <person name="Barrett H."/>
            <person name="Lovett B."/>
            <person name="Macias A.M."/>
            <person name="Stajich J.E."/>
            <person name="Kasson M.T."/>
        </authorList>
    </citation>
    <scope>NUCLEOTIDE SEQUENCE</scope>
    <source>
        <strain evidence="2">ARSEF 14590</strain>
    </source>
</reference>
<feature type="region of interest" description="Disordered" evidence="1">
    <location>
        <begin position="834"/>
        <end position="864"/>
    </location>
</feature>
<comment type="caution">
    <text evidence="2">The sequence shown here is derived from an EMBL/GenBank/DDBJ whole genome shotgun (WGS) entry which is preliminary data.</text>
</comment>
<dbReference type="Proteomes" id="UP001251528">
    <property type="component" value="Unassembled WGS sequence"/>
</dbReference>
<sequence length="864" mass="96339">MDPSHLPYLHVPDFGDRGTQGPNSSSNTIPWAVLDPWSVNMDDKTDDATKASSTAGAINSTIDPPLCPETKTRSVPPNIWRAAVDTNFNLPAEGIRIGRHVMTFADFGCARNADLFMVHAVEFELNQGDTLVYVDVPNMPKDPRKVADCDNIAYRSQAFRVHSEKLRATGSTKFAEMLGPTYQFRIQRRRKMVNKLPDGVKYLLDLTPPAEGDELVFQMTETSLTPGIMDWWTSYRYHGAEIGLVAGHDDICCCKRQMSDYTGFGPDEDERFDKDGCRLPKPLGTAAALPPLPVEMVRYKEEGREKLHETPEYRKIPDYCPIRHRNSIIRLMIMLEGREIPLDSANRVWMLVAVAKILDCTSVVRDRVAQWIMQDRNCRFIEVLPEEALKIGYDLHLQDVTQTAFRILVNEMALQEAATGHGSAPKRARPRTTIFGRRTGECSDELNNIIQHAARALVERVTVTHTELQSEDLFDRWGIGEWGKLRKLEAVLVEHCSSGTAESTAFSDALNKVRLLMTQLRRTIGLKYSISAESYVTSSPFLNGMDTDRATYVNVADWEELENIMGGFNAVQKLLCPFVYYEMGDRCNKSFFTNPYPDASHLGDQSLTALAGAAQSSLEVLLGRFPRLADAQQWRCIIDDTVPPSAPSFNRIQRPFVDLHEMETQVKHALQPLTLCWVRHDVEPPANITRHLLLTLHRDEMKYLPLWAGGLDDGTGGVFEEHIPPTDMGPNGPGPAYHTGRTIPSAPPSISSSLMEEIAALKMDGLTSGGSVDVHDSISTVYRADRVIAEDVSVASESFKTEPSDYQAARFAIPQDHQSMGEAVNALVETDEDFDMDMQETPQASDGESDSDDSVVVIKAATKT</sequence>
<evidence type="ECO:0000313" key="3">
    <source>
        <dbReference type="Proteomes" id="UP001251528"/>
    </source>
</evidence>
<proteinExistence type="predicted"/>
<name>A0AAJ0CW71_9HYPO</name>
<feature type="compositionally biased region" description="Polar residues" evidence="1">
    <location>
        <begin position="50"/>
        <end position="62"/>
    </location>
</feature>
<accession>A0AAJ0CW71</accession>
<protein>
    <submittedName>
        <fullName evidence="2">Uncharacterized protein</fullName>
    </submittedName>
</protein>
<organism evidence="2 3">
    <name type="scientific">Conoideocrella luteorostrata</name>
    <dbReference type="NCBI Taxonomy" id="1105319"/>
    <lineage>
        <taxon>Eukaryota</taxon>
        <taxon>Fungi</taxon>
        <taxon>Dikarya</taxon>
        <taxon>Ascomycota</taxon>
        <taxon>Pezizomycotina</taxon>
        <taxon>Sordariomycetes</taxon>
        <taxon>Hypocreomycetidae</taxon>
        <taxon>Hypocreales</taxon>
        <taxon>Clavicipitaceae</taxon>
        <taxon>Conoideocrella</taxon>
    </lineage>
</organism>
<gene>
    <name evidence="2" type="ORF">QQS21_003483</name>
</gene>
<dbReference type="AlphaFoldDB" id="A0AAJ0CW71"/>